<dbReference type="Proteomes" id="UP000494122">
    <property type="component" value="Unassembled WGS sequence"/>
</dbReference>
<dbReference type="AlphaFoldDB" id="A0A6S7ENS0"/>
<feature type="compositionally biased region" description="Basic and acidic residues" evidence="1">
    <location>
        <begin position="209"/>
        <end position="225"/>
    </location>
</feature>
<reference evidence="2 3" key="1">
    <citation type="submission" date="2020-04" db="EMBL/GenBank/DDBJ databases">
        <authorList>
            <person name="De Canck E."/>
        </authorList>
    </citation>
    <scope>NUCLEOTIDE SEQUENCE [LARGE SCALE GENOMIC DNA]</scope>
    <source>
        <strain evidence="2 3">LMG 3328</strain>
    </source>
</reference>
<dbReference type="EMBL" id="CADILE010000021">
    <property type="protein sequence ID" value="CAB3920099.1"/>
    <property type="molecule type" value="Genomic_DNA"/>
</dbReference>
<sequence>MVDEMTNQNNAAQAAEPQTVLSFDERERILCQFMREPINHDREMAIAIESAALSKLRAPVADEQQAVAYLDLGAGGYVDVGTDLTDEQLATLPKGRHMLAIIGTHGVDGYTRAALASAPVADERISLLGAANLAFNALHECKPAKGAEKQYSDAIQALQSALHDIAYTVNRTATPQQFADHLQREARAALASASVADESPMAKVAEALREKARQEQQAYQDRRAQATEWGPMPTGTQADDPSELGALADGLESAPVAGKARRLPTINVGGKERPQQWFTAKEVRQLLDAASQASEPVYAYRRKGLDDFVTCDRERFDELSAKPHLFETRIFYAAPQQADKDDEHGE</sequence>
<evidence type="ECO:0000313" key="2">
    <source>
        <dbReference type="EMBL" id="CAB3920099.1"/>
    </source>
</evidence>
<evidence type="ECO:0000313" key="3">
    <source>
        <dbReference type="Proteomes" id="UP000494122"/>
    </source>
</evidence>
<evidence type="ECO:0000256" key="1">
    <source>
        <dbReference type="SAM" id="MobiDB-lite"/>
    </source>
</evidence>
<gene>
    <name evidence="2" type="ORF">LMG3328_05314</name>
</gene>
<feature type="region of interest" description="Disordered" evidence="1">
    <location>
        <begin position="209"/>
        <end position="245"/>
    </location>
</feature>
<protein>
    <submittedName>
        <fullName evidence="2">Uncharacterized protein</fullName>
    </submittedName>
</protein>
<accession>A0A6S7ENS0</accession>
<proteinExistence type="predicted"/>
<organism evidence="2 3">
    <name type="scientific">Achromobacter ruhlandii</name>
    <dbReference type="NCBI Taxonomy" id="72557"/>
    <lineage>
        <taxon>Bacteria</taxon>
        <taxon>Pseudomonadati</taxon>
        <taxon>Pseudomonadota</taxon>
        <taxon>Betaproteobacteria</taxon>
        <taxon>Burkholderiales</taxon>
        <taxon>Alcaligenaceae</taxon>
        <taxon>Achromobacter</taxon>
    </lineage>
</organism>
<name>A0A6S7ENS0_9BURK</name>